<dbReference type="AlphaFoldDB" id="A0A415MV44"/>
<dbReference type="SUPFAM" id="SSF50998">
    <property type="entry name" value="Quinoprotein alcohol dehydrogenase-like"/>
    <property type="match status" value="1"/>
</dbReference>
<dbReference type="Pfam" id="PF17170">
    <property type="entry name" value="DUF5128"/>
    <property type="match status" value="1"/>
</dbReference>
<sequence length="388" mass="44928">MKHIYCIIILLLFFYSCQSKSKKEYGLSQIENIATENLQTIAVEVEDFDFEKLGDFLETTSYIQLAAEPLLTSIQEVQIKNEKIYVHDRLSRIICYDMQGNVIYKIDAKGAGPGEYTNVNAFVVNEQNRELVIFDNFRQSLFHYDADNGAYIKMQKLGKPDPTAMASLRGVYYYDNRYHNNYANDTTLYYSLLISKDGTRMGQRYFPHNEAESSYHFTPGQPFSYNDSVLYYCKAFDSVVYELSPEGLKALYEIELPNPLPFSKIEDKADEWSLMKSEYSIGLEKICRCNDLLYFQFSKDGFLQLGLYDLAQKKQIYCGKRLTDKAGKSVPVFRLIDGVYKGKFWGIITPEAVDYALSEEPNKNYPDIFRNYNPDTDNPIIAFYKVIK</sequence>
<proteinExistence type="predicted"/>
<evidence type="ECO:0000313" key="1">
    <source>
        <dbReference type="EMBL" id="RHL85557.1"/>
    </source>
</evidence>
<dbReference type="InterPro" id="IPR011042">
    <property type="entry name" value="6-blade_b-propeller_TolB-like"/>
</dbReference>
<name>A0A415MV44_9BACE</name>
<dbReference type="InterPro" id="IPR011047">
    <property type="entry name" value="Quinoprotein_ADH-like_sf"/>
</dbReference>
<dbReference type="Gene3D" id="2.120.10.30">
    <property type="entry name" value="TolB, C-terminal domain"/>
    <property type="match status" value="1"/>
</dbReference>
<comment type="caution">
    <text evidence="1">The sequence shown here is derived from an EMBL/GenBank/DDBJ whole genome shotgun (WGS) entry which is preliminary data.</text>
</comment>
<evidence type="ECO:0000313" key="2">
    <source>
        <dbReference type="Proteomes" id="UP000285013"/>
    </source>
</evidence>
<protein>
    <submittedName>
        <fullName evidence="1">6-bladed beta-propeller</fullName>
    </submittedName>
</protein>
<organism evidence="1 2">
    <name type="scientific">Bacteroides intestinalis</name>
    <dbReference type="NCBI Taxonomy" id="329854"/>
    <lineage>
        <taxon>Bacteria</taxon>
        <taxon>Pseudomonadati</taxon>
        <taxon>Bacteroidota</taxon>
        <taxon>Bacteroidia</taxon>
        <taxon>Bacteroidales</taxon>
        <taxon>Bacteroidaceae</taxon>
        <taxon>Bacteroides</taxon>
    </lineage>
</organism>
<dbReference type="PROSITE" id="PS51257">
    <property type="entry name" value="PROKAR_LIPOPROTEIN"/>
    <property type="match status" value="1"/>
</dbReference>
<accession>A0A415MV44</accession>
<reference evidence="1 2" key="1">
    <citation type="submission" date="2018-08" db="EMBL/GenBank/DDBJ databases">
        <title>A genome reference for cultivated species of the human gut microbiota.</title>
        <authorList>
            <person name="Zou Y."/>
            <person name="Xue W."/>
            <person name="Luo G."/>
        </authorList>
    </citation>
    <scope>NUCLEOTIDE SEQUENCE [LARGE SCALE GENOMIC DNA]</scope>
    <source>
        <strain evidence="1 2">AF36-16BH</strain>
    </source>
</reference>
<dbReference type="RefSeq" id="WP_118423675.1">
    <property type="nucleotide sequence ID" value="NZ_QRPE01000044.1"/>
</dbReference>
<dbReference type="EMBL" id="QRPE01000044">
    <property type="protein sequence ID" value="RHL85557.1"/>
    <property type="molecule type" value="Genomic_DNA"/>
</dbReference>
<gene>
    <name evidence="1" type="ORF">DWZ95_22695</name>
</gene>
<dbReference type="Proteomes" id="UP000285013">
    <property type="component" value="Unassembled WGS sequence"/>
</dbReference>